<accession>A0A316DHT0</accession>
<protein>
    <recommendedName>
        <fullName evidence="1">DUF6734 domain-containing protein</fullName>
    </recommendedName>
</protein>
<gene>
    <name evidence="2" type="ORF">LV89_04523</name>
</gene>
<dbReference type="OrthoDB" id="771064at2"/>
<dbReference type="AlphaFoldDB" id="A0A316DHT0"/>
<evidence type="ECO:0000259" key="1">
    <source>
        <dbReference type="Pfam" id="PF20508"/>
    </source>
</evidence>
<sequence length="516" mass="60615">MKIVQTLWVNDKKDIRAGWLTTKYHLMSWGLSILSFKKYYSSIELITDEYGRELLIDKLNLPYSSVSQSQETFTSIYKPLWVLRKLYSYSLQNEPFIHVDSDAYLFSPFKSELLNSPLIAQNKEYDHLNYLTGFSEVLRYCNNIPDYFKKDNNGRVSAVNAGIMGGNNYEFFKTLNTECSLFVENNIDRFHQLNIDYLNIIVEQFIFLKLAEHLGQKVTYQFIDEIGANGIYNSFGFHLLPNQMDYIHLMNYKHNHTSCEQMAQRLYIESPELYERIIKVSNELESTKVSLFIENNSKTLETFFYRTDLINQYIGLNLNLQITSLNFLTEQINALPENPKNTILRDAFQYELEKYQFVQSLPSVNDYVQYRKIQSLKINEILSKSDEEILLSSVTFGEYVTQIESEWKWAEINEFTGQDSGIDYRLNLEQEPSYFQVVLFCYPVSMTVKEQLSDTFTIMIIDVLQQIESNTLTVQEIMENISEEIYSLNKTNTLEELKVNILTKVRYLLYQGILVF</sequence>
<comment type="caution">
    <text evidence="2">The sequence shown here is derived from an EMBL/GenBank/DDBJ whole genome shotgun (WGS) entry which is preliminary data.</text>
</comment>
<organism evidence="2 3">
    <name type="scientific">Arcicella aurantiaca</name>
    <dbReference type="NCBI Taxonomy" id="591202"/>
    <lineage>
        <taxon>Bacteria</taxon>
        <taxon>Pseudomonadati</taxon>
        <taxon>Bacteroidota</taxon>
        <taxon>Cytophagia</taxon>
        <taxon>Cytophagales</taxon>
        <taxon>Flectobacillaceae</taxon>
        <taxon>Arcicella</taxon>
    </lineage>
</organism>
<name>A0A316DHT0_9BACT</name>
<dbReference type="EMBL" id="QGGO01000038">
    <property type="protein sequence ID" value="PWK17072.1"/>
    <property type="molecule type" value="Genomic_DNA"/>
</dbReference>
<dbReference type="InterPro" id="IPR046621">
    <property type="entry name" value="DUF6734"/>
</dbReference>
<evidence type="ECO:0000313" key="2">
    <source>
        <dbReference type="EMBL" id="PWK17072.1"/>
    </source>
</evidence>
<feature type="domain" description="DUF6734" evidence="1">
    <location>
        <begin position="1"/>
        <end position="279"/>
    </location>
</feature>
<dbReference type="Pfam" id="PF20508">
    <property type="entry name" value="DUF6734"/>
    <property type="match status" value="1"/>
</dbReference>
<proteinExistence type="predicted"/>
<evidence type="ECO:0000313" key="3">
    <source>
        <dbReference type="Proteomes" id="UP000245489"/>
    </source>
</evidence>
<dbReference type="RefSeq" id="WP_109745172.1">
    <property type="nucleotide sequence ID" value="NZ_QGGO01000038.1"/>
</dbReference>
<dbReference type="Proteomes" id="UP000245489">
    <property type="component" value="Unassembled WGS sequence"/>
</dbReference>
<reference evidence="2 3" key="1">
    <citation type="submission" date="2018-05" db="EMBL/GenBank/DDBJ databases">
        <title>Genomic Encyclopedia of Archaeal and Bacterial Type Strains, Phase II (KMG-II): from individual species to whole genera.</title>
        <authorList>
            <person name="Goeker M."/>
        </authorList>
    </citation>
    <scope>NUCLEOTIDE SEQUENCE [LARGE SCALE GENOMIC DNA]</scope>
    <source>
        <strain evidence="2 3">DSM 22214</strain>
    </source>
</reference>
<keyword evidence="3" id="KW-1185">Reference proteome</keyword>